<dbReference type="InterPro" id="IPR003593">
    <property type="entry name" value="AAA+_ATPase"/>
</dbReference>
<dbReference type="InterPro" id="IPR036640">
    <property type="entry name" value="ABC1_TM_sf"/>
</dbReference>
<evidence type="ECO:0000259" key="8">
    <source>
        <dbReference type="PROSITE" id="PS50893"/>
    </source>
</evidence>
<feature type="transmembrane region" description="Helical" evidence="7">
    <location>
        <begin position="230"/>
        <end position="252"/>
    </location>
</feature>
<dbReference type="GO" id="GO:0005524">
    <property type="term" value="F:ATP binding"/>
    <property type="evidence" value="ECO:0007669"/>
    <property type="project" value="UniProtKB-KW"/>
</dbReference>
<evidence type="ECO:0000256" key="3">
    <source>
        <dbReference type="ARBA" id="ARBA00022741"/>
    </source>
</evidence>
<reference evidence="10 11" key="1">
    <citation type="submission" date="2021-04" db="EMBL/GenBank/DDBJ databases">
        <title>Magnetospirillum sulfuroxidans sp. nov., a facultative chemolithoautotrophic sulfur-oxidizing alphaproteobacterium isolated from freshwater sediment and proposals for Paramagetospirillum gen. nov., and Magnetospirillaceae fam. nov.</title>
        <authorList>
            <person name="Koziaeva V."/>
            <person name="Geelhoed J.S."/>
            <person name="Sorokin D.Y."/>
            <person name="Grouzdev D.S."/>
        </authorList>
    </citation>
    <scope>NUCLEOTIDE SEQUENCE [LARGE SCALE GENOMIC DNA]</scope>
    <source>
        <strain evidence="10 11">J10</strain>
    </source>
</reference>
<dbReference type="PANTHER" id="PTHR24221:SF248">
    <property type="entry name" value="ABC TRANSPORTER TRANSMEMBRANE REGION"/>
    <property type="match status" value="1"/>
</dbReference>
<dbReference type="Gene3D" id="1.20.1560.10">
    <property type="entry name" value="ABC transporter type 1, transmembrane domain"/>
    <property type="match status" value="1"/>
</dbReference>
<feature type="transmembrane region" description="Helical" evidence="7">
    <location>
        <begin position="258"/>
        <end position="278"/>
    </location>
</feature>
<name>A0ABS5I923_9PROT</name>
<dbReference type="InterPro" id="IPR027417">
    <property type="entry name" value="P-loop_NTPase"/>
</dbReference>
<sequence>MIEAQAKAISACLRGMGHAVAASALRDSYGMAVADAAAQPWIVALSRHGFAGHVEMRTNPAKLSADLFPCVVLEPVASHLTAPPVQGEAATVLFIRPQLDKSIATTPTSWPALLASWKPMVMRAGLAGGLANILALAAPLFSAQVYDRVLPHGLLDSLAAMAILFLVAALFEQVFRRLRALFVEDALHEGNVRLAMDMHRRILETRFDGAAAPSGHLMRMLQDFDAIRDGFGAAAVSLLADLPFMALFLFGLFLCDPLIAVVVLGLNVAVSLSTFIAIHRQKLLHRELSHAASFRAQAAQESFFDPESVRRVGAQAYLQGRFRQGTVLYAAAARAIRSLSAARGNLSMLAQNLAMLAAIGLGGWRAVEGHMSAGVILAATMLATRFTGATMQLIAVVPQTLAALASLEALRTVTGRPTERPQGTALIHRPIAQGHVMVEGVVARYPAAAHPVLDGVDLTIGAGHRLAVVGPSGSGKTTLEKVLTGIIRPETGRVLLDGVDISLIDPADLRRHLAVCPQNPPLYSGTLRTNLSLGGRASDDEMIAMLNGLGAGGIMPVGMGLDFEVMEGGRNLSGGQRQLVALARTLLQVAPVTILDEPTAGLDEATERRAIAGIHKAIAHRSLVVISHRAAVAALSLRVASMERGKIVRLSQRDAPAPQPKGAGS</sequence>
<dbReference type="SUPFAM" id="SSF52540">
    <property type="entry name" value="P-loop containing nucleoside triphosphate hydrolases"/>
    <property type="match status" value="1"/>
</dbReference>
<dbReference type="Pfam" id="PF00664">
    <property type="entry name" value="ABC_membrane"/>
    <property type="match status" value="1"/>
</dbReference>
<dbReference type="Proteomes" id="UP000680714">
    <property type="component" value="Unassembled WGS sequence"/>
</dbReference>
<evidence type="ECO:0000256" key="1">
    <source>
        <dbReference type="ARBA" id="ARBA00004651"/>
    </source>
</evidence>
<evidence type="ECO:0000256" key="5">
    <source>
        <dbReference type="ARBA" id="ARBA00022989"/>
    </source>
</evidence>
<keyword evidence="6 7" id="KW-0472">Membrane</keyword>
<feature type="transmembrane region" description="Helical" evidence="7">
    <location>
        <begin position="149"/>
        <end position="171"/>
    </location>
</feature>
<feature type="domain" description="ABC transporter" evidence="8">
    <location>
        <begin position="436"/>
        <end position="665"/>
    </location>
</feature>
<feature type="domain" description="ABC transmembrane type-1" evidence="9">
    <location>
        <begin position="124"/>
        <end position="402"/>
    </location>
</feature>
<feature type="transmembrane region" description="Helical" evidence="7">
    <location>
        <begin position="124"/>
        <end position="143"/>
    </location>
</feature>
<keyword evidence="3" id="KW-0547">Nucleotide-binding</keyword>
<accession>A0ABS5I923</accession>
<evidence type="ECO:0000313" key="11">
    <source>
        <dbReference type="Proteomes" id="UP000680714"/>
    </source>
</evidence>
<evidence type="ECO:0000256" key="6">
    <source>
        <dbReference type="ARBA" id="ARBA00023136"/>
    </source>
</evidence>
<comment type="subcellular location">
    <subcellularLocation>
        <location evidence="1">Cell membrane</location>
        <topology evidence="1">Multi-pass membrane protein</topology>
    </subcellularLocation>
</comment>
<dbReference type="PROSITE" id="PS50929">
    <property type="entry name" value="ABC_TM1F"/>
    <property type="match status" value="1"/>
</dbReference>
<keyword evidence="4 10" id="KW-0067">ATP-binding</keyword>
<evidence type="ECO:0000313" key="10">
    <source>
        <dbReference type="EMBL" id="MBR9970912.1"/>
    </source>
</evidence>
<dbReference type="EMBL" id="JAGTUF010000002">
    <property type="protein sequence ID" value="MBR9970912.1"/>
    <property type="molecule type" value="Genomic_DNA"/>
</dbReference>
<dbReference type="Pfam" id="PF00005">
    <property type="entry name" value="ABC_tran"/>
    <property type="match status" value="1"/>
</dbReference>
<evidence type="ECO:0000259" key="9">
    <source>
        <dbReference type="PROSITE" id="PS50929"/>
    </source>
</evidence>
<comment type="caution">
    <text evidence="10">The sequence shown here is derived from an EMBL/GenBank/DDBJ whole genome shotgun (WGS) entry which is preliminary data.</text>
</comment>
<gene>
    <name evidence="10" type="ORF">KEC16_04215</name>
</gene>
<keyword evidence="2 7" id="KW-0812">Transmembrane</keyword>
<dbReference type="PROSITE" id="PS00211">
    <property type="entry name" value="ABC_TRANSPORTER_1"/>
    <property type="match status" value="1"/>
</dbReference>
<keyword evidence="5 7" id="KW-1133">Transmembrane helix</keyword>
<evidence type="ECO:0000256" key="2">
    <source>
        <dbReference type="ARBA" id="ARBA00022692"/>
    </source>
</evidence>
<dbReference type="SMART" id="SM00382">
    <property type="entry name" value="AAA"/>
    <property type="match status" value="1"/>
</dbReference>
<dbReference type="InterPro" id="IPR011527">
    <property type="entry name" value="ABC1_TM_dom"/>
</dbReference>
<dbReference type="InterPro" id="IPR017871">
    <property type="entry name" value="ABC_transporter-like_CS"/>
</dbReference>
<dbReference type="Gene3D" id="3.40.50.300">
    <property type="entry name" value="P-loop containing nucleotide triphosphate hydrolases"/>
    <property type="match status" value="1"/>
</dbReference>
<dbReference type="PROSITE" id="PS50893">
    <property type="entry name" value="ABC_TRANSPORTER_2"/>
    <property type="match status" value="1"/>
</dbReference>
<evidence type="ECO:0000256" key="7">
    <source>
        <dbReference type="SAM" id="Phobius"/>
    </source>
</evidence>
<dbReference type="SUPFAM" id="SSF90123">
    <property type="entry name" value="ABC transporter transmembrane region"/>
    <property type="match status" value="1"/>
</dbReference>
<proteinExistence type="predicted"/>
<organism evidence="10 11">
    <name type="scientific">Magnetospirillum sulfuroxidans</name>
    <dbReference type="NCBI Taxonomy" id="611300"/>
    <lineage>
        <taxon>Bacteria</taxon>
        <taxon>Pseudomonadati</taxon>
        <taxon>Pseudomonadota</taxon>
        <taxon>Alphaproteobacteria</taxon>
        <taxon>Rhodospirillales</taxon>
        <taxon>Rhodospirillaceae</taxon>
        <taxon>Magnetospirillum</taxon>
    </lineage>
</organism>
<keyword evidence="11" id="KW-1185">Reference proteome</keyword>
<evidence type="ECO:0000256" key="4">
    <source>
        <dbReference type="ARBA" id="ARBA00022840"/>
    </source>
</evidence>
<dbReference type="RefSeq" id="WP_211546425.1">
    <property type="nucleotide sequence ID" value="NZ_JAGTUF010000002.1"/>
</dbReference>
<dbReference type="InterPro" id="IPR003439">
    <property type="entry name" value="ABC_transporter-like_ATP-bd"/>
</dbReference>
<dbReference type="PANTHER" id="PTHR24221">
    <property type="entry name" value="ATP-BINDING CASSETTE SUB-FAMILY B"/>
    <property type="match status" value="1"/>
</dbReference>
<dbReference type="InterPro" id="IPR039421">
    <property type="entry name" value="Type_1_exporter"/>
</dbReference>
<protein>
    <submittedName>
        <fullName evidence="10">ATP-binding cassette domain-containing protein</fullName>
    </submittedName>
</protein>